<dbReference type="RefSeq" id="WP_090649213.1">
    <property type="nucleotide sequence ID" value="NZ_CBCRYE010000003.1"/>
</dbReference>
<dbReference type="Proteomes" id="UP000199150">
    <property type="component" value="Unassembled WGS sequence"/>
</dbReference>
<evidence type="ECO:0000313" key="2">
    <source>
        <dbReference type="Proteomes" id="UP000199150"/>
    </source>
</evidence>
<gene>
    <name evidence="1" type="ORF">SAMN02927928_2811</name>
</gene>
<organism evidence="1 2">
    <name type="scientific">Asticcacaulis taihuensis</name>
    <dbReference type="NCBI Taxonomy" id="260084"/>
    <lineage>
        <taxon>Bacteria</taxon>
        <taxon>Pseudomonadati</taxon>
        <taxon>Pseudomonadota</taxon>
        <taxon>Alphaproteobacteria</taxon>
        <taxon>Caulobacterales</taxon>
        <taxon>Caulobacteraceae</taxon>
        <taxon>Asticcacaulis</taxon>
    </lineage>
</organism>
<reference evidence="2" key="1">
    <citation type="submission" date="2016-10" db="EMBL/GenBank/DDBJ databases">
        <authorList>
            <person name="Varghese N."/>
            <person name="Submissions S."/>
        </authorList>
    </citation>
    <scope>NUCLEOTIDE SEQUENCE [LARGE SCALE GENOMIC DNA]</scope>
    <source>
        <strain evidence="2">CGMCC 1.3431</strain>
    </source>
</reference>
<dbReference type="EMBL" id="FMTS01000005">
    <property type="protein sequence ID" value="SCW71191.1"/>
    <property type="molecule type" value="Genomic_DNA"/>
</dbReference>
<proteinExistence type="predicted"/>
<accession>A0A1G4SQA8</accession>
<keyword evidence="2" id="KW-1185">Reference proteome</keyword>
<dbReference type="AlphaFoldDB" id="A0A1G4SQA8"/>
<dbReference type="STRING" id="260084.SAMN02927928_2811"/>
<evidence type="ECO:0000313" key="1">
    <source>
        <dbReference type="EMBL" id="SCW71191.1"/>
    </source>
</evidence>
<sequence length="209" mass="23458">MDKFATHNPAFDSGALGLEINNLAWLEDEWDDEHLARIEGGELGYAREELRLAETLFSRHLPDDILLRLYLFVMSHGDDEPGIWSLIRDKTKRLILSRLSGGPKKRAAKYKRGFDPKDHQLAVEAISKNALPYRDLLSLYDIASINQGIDEDWNDDAVFAAHWEAIFDLLGEKILTLMAAHRADIQGVFNQKSSGLNDAAMPRIGSGDA</sequence>
<protein>
    <submittedName>
        <fullName evidence="1">Uncharacterized protein</fullName>
    </submittedName>
</protein>
<name>A0A1G4SQA8_9CAUL</name>